<dbReference type="eggNOG" id="ENOG502S7NV">
    <property type="taxonomic scope" value="Eukaryota"/>
</dbReference>
<evidence type="ECO:0000313" key="3">
    <source>
        <dbReference type="EMBL" id="RDW26626.1"/>
    </source>
</evidence>
<evidence type="ECO:0000313" key="5">
    <source>
        <dbReference type="Proteomes" id="UP000256601"/>
    </source>
</evidence>
<feature type="compositionally biased region" description="Basic and acidic residues" evidence="1">
    <location>
        <begin position="74"/>
        <end position="127"/>
    </location>
</feature>
<sequence>MENDYTLRQVAENASKACYICYRPSAHVLIDKSNTDFFYICKSHLTDKGFATRVDPPVDTAAIEAELKKKQLEAEKEKVKKEWEDAQKKKSDKNEEEKDKEDAEKVKEMILKDKKLPEPEPVPESRKYTLHPTIYTQRVRQKKELAAAKKRAEHIKTMQFPGVPKGLPGEKKEEQDEKKDDGGEGEGKEV</sequence>
<dbReference type="RefSeq" id="XP_503023.1">
    <property type="nucleotide sequence ID" value="XM_503023.1"/>
</dbReference>
<protein>
    <submittedName>
        <fullName evidence="3">VPS4-associated protein 1</fullName>
    </submittedName>
</protein>
<evidence type="ECO:0000256" key="1">
    <source>
        <dbReference type="SAM" id="MobiDB-lite"/>
    </source>
</evidence>
<dbReference type="PANTHER" id="PTHR28218">
    <property type="entry name" value="VPS4-ASSOCIATED PROTEIN 1"/>
    <property type="match status" value="1"/>
</dbReference>
<dbReference type="EMBL" id="CP017556">
    <property type="protein sequence ID" value="AOW04306.1"/>
    <property type="molecule type" value="Genomic_DNA"/>
</dbReference>
<dbReference type="EMBL" id="KZ858976">
    <property type="protein sequence ID" value="RDW26626.1"/>
    <property type="molecule type" value="Genomic_DNA"/>
</dbReference>
<accession>A0A1D8NFA4</accession>
<organism evidence="2 4">
    <name type="scientific">Yarrowia lipolytica</name>
    <name type="common">Candida lipolytica</name>
    <dbReference type="NCBI Taxonomy" id="4952"/>
    <lineage>
        <taxon>Eukaryota</taxon>
        <taxon>Fungi</taxon>
        <taxon>Dikarya</taxon>
        <taxon>Ascomycota</taxon>
        <taxon>Saccharomycotina</taxon>
        <taxon>Dipodascomycetes</taxon>
        <taxon>Dipodascales</taxon>
        <taxon>Dipodascales incertae sedis</taxon>
        <taxon>Yarrowia</taxon>
    </lineage>
</organism>
<dbReference type="VEuPathDB" id="FungiDB:YALI0_D19250g"/>
<dbReference type="PANTHER" id="PTHR28218:SF1">
    <property type="entry name" value="VPS4-ASSOCIATED PROTEIN 1"/>
    <property type="match status" value="1"/>
</dbReference>
<dbReference type="OMA" id="FYVCPAH"/>
<dbReference type="InterPro" id="IPR013640">
    <property type="entry name" value="Vfa1"/>
</dbReference>
<dbReference type="GeneID" id="2911157"/>
<dbReference type="VEuPathDB" id="FungiDB:YALI1_D24387g"/>
<proteinExistence type="predicted"/>
<feature type="compositionally biased region" description="Basic and acidic residues" evidence="1">
    <location>
        <begin position="168"/>
        <end position="190"/>
    </location>
</feature>
<evidence type="ECO:0000313" key="2">
    <source>
        <dbReference type="EMBL" id="AOW04306.1"/>
    </source>
</evidence>
<dbReference type="AlphaFoldDB" id="A0A1D8NFA4"/>
<name>A0A1D8NFA4_YARLL</name>
<dbReference type="KEGG" id="yli:2911157"/>
<evidence type="ECO:0000313" key="4">
    <source>
        <dbReference type="Proteomes" id="UP000182444"/>
    </source>
</evidence>
<dbReference type="GO" id="GO:0005768">
    <property type="term" value="C:endosome"/>
    <property type="evidence" value="ECO:0007669"/>
    <property type="project" value="TreeGrafter"/>
</dbReference>
<gene>
    <name evidence="3" type="ORF">B0I71DRAFT_29888</name>
    <name evidence="2" type="ORF">YALI1_D24387g</name>
</gene>
<reference evidence="3 5" key="2">
    <citation type="submission" date="2018-07" db="EMBL/GenBank/DDBJ databases">
        <title>Draft Genome Assemblies for Five Robust Yarrowia lipolytica Strains Exhibiting High Lipid Production and Pentose Sugar Utilization and Sugar Alcohol Secretion from Undetoxified Lignocellulosic Biomass Hydrolysates.</title>
        <authorList>
            <consortium name="DOE Joint Genome Institute"/>
            <person name="Walker C."/>
            <person name="Ryu S."/>
            <person name="Na H."/>
            <person name="Zane M."/>
            <person name="LaButti K."/>
            <person name="Lipzen A."/>
            <person name="Haridas S."/>
            <person name="Barry K."/>
            <person name="Grigoriev I.V."/>
            <person name="Quarterman J."/>
            <person name="Slininger P."/>
            <person name="Dien B."/>
            <person name="Trinh C.T."/>
        </authorList>
    </citation>
    <scope>NUCLEOTIDE SEQUENCE [LARGE SCALE GENOMIC DNA]</scope>
    <source>
        <strain evidence="3 5">YB392</strain>
    </source>
</reference>
<dbReference type="Pfam" id="PF08432">
    <property type="entry name" value="Vfa1"/>
    <property type="match status" value="1"/>
</dbReference>
<dbReference type="Proteomes" id="UP000256601">
    <property type="component" value="Unassembled WGS sequence"/>
</dbReference>
<reference evidence="2 4" key="1">
    <citation type="journal article" date="2016" name="PLoS ONE">
        <title>Sequence Assembly of Yarrowia lipolytica Strain W29/CLIB89 Shows Transposable Element Diversity.</title>
        <authorList>
            <person name="Magnan C."/>
            <person name="Yu J."/>
            <person name="Chang I."/>
            <person name="Jahn E."/>
            <person name="Kanomata Y."/>
            <person name="Wu J."/>
            <person name="Zeller M."/>
            <person name="Oakes M."/>
            <person name="Baldi P."/>
            <person name="Sandmeyer S."/>
        </authorList>
    </citation>
    <scope>NUCLEOTIDE SEQUENCE [LARGE SCALE GENOMIC DNA]</scope>
    <source>
        <strain evidence="2">CLIB89</strain>
        <strain evidence="4">CLIB89(W29)</strain>
    </source>
</reference>
<dbReference type="GO" id="GO:0007034">
    <property type="term" value="P:vacuolar transport"/>
    <property type="evidence" value="ECO:0007669"/>
    <property type="project" value="TreeGrafter"/>
</dbReference>
<dbReference type="Proteomes" id="UP000182444">
    <property type="component" value="Chromosome 1D"/>
</dbReference>
<dbReference type="OrthoDB" id="2158714at2759"/>
<feature type="region of interest" description="Disordered" evidence="1">
    <location>
        <begin position="74"/>
        <end position="190"/>
    </location>
</feature>